<gene>
    <name evidence="1" type="ORF">GCM10025868_04490</name>
</gene>
<accession>A0ABQ6JBM8</accession>
<sequence length="61" mass="6928">MVSGSHRVRLARRFLNVAVTDARQVRRKRVVRWARLAGRALEPRTFEMDDDGPAALDRPAG</sequence>
<keyword evidence="2" id="KW-1185">Reference proteome</keyword>
<reference evidence="2" key="1">
    <citation type="journal article" date="2019" name="Int. J. Syst. Evol. Microbiol.">
        <title>The Global Catalogue of Microorganisms (GCM) 10K type strain sequencing project: providing services to taxonomists for standard genome sequencing and annotation.</title>
        <authorList>
            <consortium name="The Broad Institute Genomics Platform"/>
            <consortium name="The Broad Institute Genome Sequencing Center for Infectious Disease"/>
            <person name="Wu L."/>
            <person name="Ma J."/>
        </authorList>
    </citation>
    <scope>NUCLEOTIDE SEQUENCE [LARGE SCALE GENOMIC DNA]</scope>
    <source>
        <strain evidence="2">NBRC 108730</strain>
    </source>
</reference>
<dbReference type="Proteomes" id="UP001157017">
    <property type="component" value="Unassembled WGS sequence"/>
</dbReference>
<organism evidence="1 2">
    <name type="scientific">Angustibacter aerolatus</name>
    <dbReference type="NCBI Taxonomy" id="1162965"/>
    <lineage>
        <taxon>Bacteria</taxon>
        <taxon>Bacillati</taxon>
        <taxon>Actinomycetota</taxon>
        <taxon>Actinomycetes</taxon>
        <taxon>Kineosporiales</taxon>
        <taxon>Kineosporiaceae</taxon>
    </lineage>
</organism>
<name>A0ABQ6JBM8_9ACTN</name>
<evidence type="ECO:0000313" key="2">
    <source>
        <dbReference type="Proteomes" id="UP001157017"/>
    </source>
</evidence>
<evidence type="ECO:0000313" key="1">
    <source>
        <dbReference type="EMBL" id="GMA85199.1"/>
    </source>
</evidence>
<dbReference type="EMBL" id="BSUZ01000001">
    <property type="protein sequence ID" value="GMA85199.1"/>
    <property type="molecule type" value="Genomic_DNA"/>
</dbReference>
<proteinExistence type="predicted"/>
<protein>
    <submittedName>
        <fullName evidence="1">Uncharacterized protein</fullName>
    </submittedName>
</protein>
<comment type="caution">
    <text evidence="1">The sequence shown here is derived from an EMBL/GenBank/DDBJ whole genome shotgun (WGS) entry which is preliminary data.</text>
</comment>